<dbReference type="SUPFAM" id="SSF103657">
    <property type="entry name" value="BAR/IMD domain-like"/>
    <property type="match status" value="1"/>
</dbReference>
<name>A0A0D6EGF1_SPOSA</name>
<evidence type="ECO:0000313" key="2">
    <source>
        <dbReference type="Proteomes" id="UP000243876"/>
    </source>
</evidence>
<dbReference type="EMBL" id="CENE01000001">
    <property type="protein sequence ID" value="CEQ38986.1"/>
    <property type="molecule type" value="Genomic_DNA"/>
</dbReference>
<evidence type="ECO:0000313" key="1">
    <source>
        <dbReference type="EMBL" id="CEQ38986.1"/>
    </source>
</evidence>
<dbReference type="InterPro" id="IPR018859">
    <property type="entry name" value="BAR_dom-cont"/>
</dbReference>
<organism evidence="1 2">
    <name type="scientific">Sporidiobolus salmonicolor</name>
    <name type="common">Yeast-like fungus</name>
    <name type="synonym">Sporobolomyces salmonicolor</name>
    <dbReference type="NCBI Taxonomy" id="5005"/>
    <lineage>
        <taxon>Eukaryota</taxon>
        <taxon>Fungi</taxon>
        <taxon>Dikarya</taxon>
        <taxon>Basidiomycota</taxon>
        <taxon>Pucciniomycotina</taxon>
        <taxon>Microbotryomycetes</taxon>
        <taxon>Sporidiobolales</taxon>
        <taxon>Sporidiobolaceae</taxon>
        <taxon>Sporobolomyces</taxon>
    </lineage>
</organism>
<dbReference type="Proteomes" id="UP000243876">
    <property type="component" value="Unassembled WGS sequence"/>
</dbReference>
<gene>
    <name evidence="1" type="primary">SPOSA6832_00474</name>
</gene>
<sequence length="349" mass="37212">MNSWKTFTTQLQSVAGQAASGLHGATQSIDLNSTGTKLSKGFATFSQTVKEKTGQAVEDDITELPQGALLNPSKSIPSANMMPTMPTRLDDGTPTEYLDLERRVDGLRTAHLQLLKVAKAYEGNYDYPVNLGESATEIGGSLAHNLSAWAATATKGTHLPQPAVAEKPAEVQKTLPHALSRASAAGAVEVGPGRLANVLKTYAVAQDKVGSARNRQDEEIAKNFLQPWSATLNSSIQAAVKSRQNVKQARLSLDACRATLKHATGGPKQEQARMEVEAAEEHLVTSTEEAIGLMRSVLENPEPIKNLAALLKAQQTFYAEAAEALASVQAEVDEAAVGAEAEYRKSRAQ</sequence>
<proteinExistence type="predicted"/>
<keyword evidence="2" id="KW-1185">Reference proteome</keyword>
<dbReference type="InterPro" id="IPR027267">
    <property type="entry name" value="AH/BAR_dom_sf"/>
</dbReference>
<dbReference type="Gene3D" id="1.20.1270.60">
    <property type="entry name" value="Arfaptin homology (AH) domain/BAR domain"/>
    <property type="match status" value="1"/>
</dbReference>
<dbReference type="OrthoDB" id="5549748at2759"/>
<dbReference type="Pfam" id="PF10455">
    <property type="entry name" value="BAR_2"/>
    <property type="match status" value="1"/>
</dbReference>
<dbReference type="AlphaFoldDB" id="A0A0D6EGF1"/>
<reference evidence="2" key="1">
    <citation type="submission" date="2015-02" db="EMBL/GenBank/DDBJ databases">
        <authorList>
            <person name="Gon?alves P."/>
        </authorList>
    </citation>
    <scope>NUCLEOTIDE SEQUENCE [LARGE SCALE GENOMIC DNA]</scope>
</reference>
<accession>A0A0D6EGF1</accession>
<protein>
    <submittedName>
        <fullName evidence="1">SPOSA6832_00474-mRNA-1:cds</fullName>
    </submittedName>
</protein>